<dbReference type="EMBL" id="BEHY01000001">
    <property type="protein sequence ID" value="GBD07832.1"/>
    <property type="molecule type" value="Genomic_DNA"/>
</dbReference>
<keyword evidence="1" id="KW-0472">Membrane</keyword>
<protein>
    <submittedName>
        <fullName evidence="3">Cytochrome c oxidase subunit 2</fullName>
        <ecNumber evidence="3">1.9.3.1</ecNumber>
    </submittedName>
</protein>
<dbReference type="GO" id="GO:0016491">
    <property type="term" value="F:oxidoreductase activity"/>
    <property type="evidence" value="ECO:0007669"/>
    <property type="project" value="UniProtKB-KW"/>
</dbReference>
<sequence length="167" mass="18554">MRGAWFLVSGIGLLGFIAPVVGLVFRLTPGRTPVVREVELLSQAFHYDPLQPGEAHTRHALGGRIEVRWGERVVLHLRAVDTAHGFYLDGYGINRVVQPGEEVTIEFIAIRPGKFRFRCSETCGPLHPFMIGELVVTPNLPFYSSALGTIFLALAVVGRFWWLKGEA</sequence>
<keyword evidence="3" id="KW-0560">Oxidoreductase</keyword>
<dbReference type="GO" id="GO:0004129">
    <property type="term" value="F:cytochrome-c oxidase activity"/>
    <property type="evidence" value="ECO:0007669"/>
    <property type="project" value="InterPro"/>
</dbReference>
<dbReference type="SUPFAM" id="SSF49503">
    <property type="entry name" value="Cupredoxins"/>
    <property type="match status" value="1"/>
</dbReference>
<dbReference type="GO" id="GO:0016020">
    <property type="term" value="C:membrane"/>
    <property type="evidence" value="ECO:0007669"/>
    <property type="project" value="InterPro"/>
</dbReference>
<evidence type="ECO:0000259" key="2">
    <source>
        <dbReference type="PROSITE" id="PS50857"/>
    </source>
</evidence>
<name>A0A2H5Y350_9CHLR</name>
<proteinExistence type="predicted"/>
<dbReference type="AlphaFoldDB" id="A0A2H5Y350"/>
<feature type="transmembrane region" description="Helical" evidence="1">
    <location>
        <begin position="142"/>
        <end position="162"/>
    </location>
</feature>
<evidence type="ECO:0000256" key="1">
    <source>
        <dbReference type="SAM" id="Phobius"/>
    </source>
</evidence>
<dbReference type="InterPro" id="IPR008972">
    <property type="entry name" value="Cupredoxin"/>
</dbReference>
<evidence type="ECO:0000313" key="4">
    <source>
        <dbReference type="Proteomes" id="UP000236642"/>
    </source>
</evidence>
<dbReference type="EC" id="1.9.3.1" evidence="3"/>
<keyword evidence="1" id="KW-1133">Transmembrane helix</keyword>
<dbReference type="InterPro" id="IPR002429">
    <property type="entry name" value="CcO_II-like_C"/>
</dbReference>
<dbReference type="GO" id="GO:0005507">
    <property type="term" value="F:copper ion binding"/>
    <property type="evidence" value="ECO:0007669"/>
    <property type="project" value="InterPro"/>
</dbReference>
<accession>A0A2H5Y350</accession>
<feature type="domain" description="Cytochrome oxidase subunit II copper A binding" evidence="2">
    <location>
        <begin position="33"/>
        <end position="148"/>
    </location>
</feature>
<dbReference type="Gene3D" id="2.60.40.420">
    <property type="entry name" value="Cupredoxins - blue copper proteins"/>
    <property type="match status" value="1"/>
</dbReference>
<reference evidence="4" key="1">
    <citation type="submission" date="2017-09" db="EMBL/GenBank/DDBJ databases">
        <title>Metaegenomics of thermophilic ammonia-oxidizing enrichment culture.</title>
        <authorList>
            <person name="Kato S."/>
            <person name="Suzuki K."/>
        </authorList>
    </citation>
    <scope>NUCLEOTIDE SEQUENCE [LARGE SCALE GENOMIC DNA]</scope>
</reference>
<organism evidence="3 4">
    <name type="scientific">Candidatus Thermoflexus japonica</name>
    <dbReference type="NCBI Taxonomy" id="2035417"/>
    <lineage>
        <taxon>Bacteria</taxon>
        <taxon>Bacillati</taxon>
        <taxon>Chloroflexota</taxon>
        <taxon>Thermoflexia</taxon>
        <taxon>Thermoflexales</taxon>
        <taxon>Thermoflexaceae</taxon>
        <taxon>Thermoflexus</taxon>
    </lineage>
</organism>
<comment type="caution">
    <text evidence="3">The sequence shown here is derived from an EMBL/GenBank/DDBJ whole genome shotgun (WGS) entry which is preliminary data.</text>
</comment>
<evidence type="ECO:0000313" key="3">
    <source>
        <dbReference type="EMBL" id="GBD07832.1"/>
    </source>
</evidence>
<keyword evidence="1" id="KW-0812">Transmembrane</keyword>
<dbReference type="Proteomes" id="UP000236642">
    <property type="component" value="Unassembled WGS sequence"/>
</dbReference>
<gene>
    <name evidence="3" type="primary">cbaB_2</name>
    <name evidence="3" type="ORF">HRbin22_00058</name>
</gene>
<dbReference type="PROSITE" id="PS50857">
    <property type="entry name" value="COX2_CUA"/>
    <property type="match status" value="1"/>
</dbReference>
<dbReference type="Pfam" id="PF00116">
    <property type="entry name" value="COX2"/>
    <property type="match status" value="1"/>
</dbReference>